<dbReference type="Gene3D" id="1.25.40.10">
    <property type="entry name" value="Tetratricopeptide repeat domain"/>
    <property type="match status" value="4"/>
</dbReference>
<evidence type="ECO:0008006" key="5">
    <source>
        <dbReference type="Google" id="ProtNLM"/>
    </source>
</evidence>
<dbReference type="NCBIfam" id="TIGR00756">
    <property type="entry name" value="PPR"/>
    <property type="match status" value="6"/>
</dbReference>
<keyword evidence="1" id="KW-0677">Repeat</keyword>
<feature type="repeat" description="PPR" evidence="2">
    <location>
        <begin position="303"/>
        <end position="337"/>
    </location>
</feature>
<evidence type="ECO:0000313" key="4">
    <source>
        <dbReference type="Proteomes" id="UP001642360"/>
    </source>
</evidence>
<evidence type="ECO:0000313" key="3">
    <source>
        <dbReference type="EMBL" id="CAK9148089.1"/>
    </source>
</evidence>
<sequence>MPSSFDLLPRSLFLSQIQKFIPRKWKQNIKQSETQRKHQSTSYKFQGSILDAFTTGDESMVDLFLTSLKYFASQGHLCKAFRTFALIQGHARSSASRSDSILHSLSSLMLSCTNLKSVPQGKQLHAHIISLGHEQHPVLVPKLVTFYSASSFLGDAHVVTLNSNILHPLPWNVLISSYVKHGLCAEAMHAYKQMVGKGIRPDNFTYPSVLKACGEELNLGFGREIHMSIDANNIECCLFVHNALVSMYGKCGELDIARKLFNEMLEKDAVSWNSMISAYASKDMWTEAFELFESMQADGAELNIVTWNTIAGGYLRTGKYKVSLTLLCQMRTCGIQLDSVAVIIGLGACSHIGQLKVGKEIHGLAVRNCSDGFPNVKNTLITMYSRCKDLGHAYILFRLIEAKTVTTWNSIISGYTHWDRSEEASFLFREMMLSGTEPNYVTVASILPLCARVANLQHGKEFHCYITRREAFTKYLLLWNALVDMYAKSGKILLAKRLFDLLSIKDEVTYTSLMAGYGIQGEGQAAIELFEEMNRFQIKPDHVTMVAILSACSHSGLVVHGQMLFEKMQAVYGITPRLEHFACMVDLFGRAGLLKKTKEIISAMPYQPTPAMWATLIGACRIHGNMEVGEWAAEKLLTFRPENSGYYVLIANMYAAAGCWNKLAQVRAFMRDLGVRKAPGYAWVDVGAGFIPFLVGDMSNSQAIKIYHLLEGLAEEMKDAGYAACDEFELEDEVSEK</sequence>
<dbReference type="EMBL" id="CAUOFW020001725">
    <property type="protein sequence ID" value="CAK9148089.1"/>
    <property type="molecule type" value="Genomic_DNA"/>
</dbReference>
<dbReference type="PROSITE" id="PS51375">
    <property type="entry name" value="PPR"/>
    <property type="match status" value="6"/>
</dbReference>
<dbReference type="Pfam" id="PF01535">
    <property type="entry name" value="PPR"/>
    <property type="match status" value="3"/>
</dbReference>
<reference evidence="3 4" key="1">
    <citation type="submission" date="2024-02" db="EMBL/GenBank/DDBJ databases">
        <authorList>
            <person name="Vignale AGUSTIN F."/>
            <person name="Sosa J E."/>
            <person name="Modenutti C."/>
        </authorList>
    </citation>
    <scope>NUCLEOTIDE SEQUENCE [LARGE SCALE GENOMIC DNA]</scope>
</reference>
<dbReference type="FunFam" id="1.25.40.10:FF:000393">
    <property type="entry name" value="Pentatricopeptide repeat-containing protein At1g20230"/>
    <property type="match status" value="1"/>
</dbReference>
<accession>A0ABC8RYP3</accession>
<dbReference type="PANTHER" id="PTHR47926">
    <property type="entry name" value="PENTATRICOPEPTIDE REPEAT-CONTAINING PROTEIN"/>
    <property type="match status" value="1"/>
</dbReference>
<evidence type="ECO:0000256" key="1">
    <source>
        <dbReference type="ARBA" id="ARBA00022737"/>
    </source>
</evidence>
<dbReference type="FunFam" id="1.25.40.10:FF:000637">
    <property type="entry name" value="Pentatricopeptide repeat-containing protein"/>
    <property type="match status" value="1"/>
</dbReference>
<protein>
    <recommendedName>
        <fullName evidence="5">Pentatricopeptide repeat-containing protein</fullName>
    </recommendedName>
</protein>
<dbReference type="Pfam" id="PF20431">
    <property type="entry name" value="E_motif"/>
    <property type="match status" value="1"/>
</dbReference>
<organism evidence="3 4">
    <name type="scientific">Ilex paraguariensis</name>
    <name type="common">yerba mate</name>
    <dbReference type="NCBI Taxonomy" id="185542"/>
    <lineage>
        <taxon>Eukaryota</taxon>
        <taxon>Viridiplantae</taxon>
        <taxon>Streptophyta</taxon>
        <taxon>Embryophyta</taxon>
        <taxon>Tracheophyta</taxon>
        <taxon>Spermatophyta</taxon>
        <taxon>Magnoliopsida</taxon>
        <taxon>eudicotyledons</taxon>
        <taxon>Gunneridae</taxon>
        <taxon>Pentapetalae</taxon>
        <taxon>asterids</taxon>
        <taxon>campanulids</taxon>
        <taxon>Aquifoliales</taxon>
        <taxon>Aquifoliaceae</taxon>
        <taxon>Ilex</taxon>
    </lineage>
</organism>
<dbReference type="PANTHER" id="PTHR47926:SF375">
    <property type="entry name" value="PENTATRICOPEPTIDE REPEAT-CONTAINING PROTEIN"/>
    <property type="match status" value="1"/>
</dbReference>
<feature type="repeat" description="PPR" evidence="2">
    <location>
        <begin position="506"/>
        <end position="540"/>
    </location>
</feature>
<feature type="repeat" description="PPR" evidence="2">
    <location>
        <begin position="237"/>
        <end position="267"/>
    </location>
</feature>
<feature type="repeat" description="PPR" evidence="2">
    <location>
        <begin position="404"/>
        <end position="438"/>
    </location>
</feature>
<dbReference type="InterPro" id="IPR002885">
    <property type="entry name" value="PPR_rpt"/>
</dbReference>
<comment type="caution">
    <text evidence="3">The sequence shown here is derived from an EMBL/GenBank/DDBJ whole genome shotgun (WGS) entry which is preliminary data.</text>
</comment>
<evidence type="ECO:0000256" key="2">
    <source>
        <dbReference type="PROSITE-ProRule" id="PRU00708"/>
    </source>
</evidence>
<keyword evidence="4" id="KW-1185">Reference proteome</keyword>
<dbReference type="Proteomes" id="UP001642360">
    <property type="component" value="Unassembled WGS sequence"/>
</dbReference>
<dbReference type="InterPro" id="IPR046960">
    <property type="entry name" value="PPR_At4g14850-like_plant"/>
</dbReference>
<feature type="repeat" description="PPR" evidence="2">
    <location>
        <begin position="268"/>
        <end position="302"/>
    </location>
</feature>
<dbReference type="InterPro" id="IPR046848">
    <property type="entry name" value="E_motif"/>
</dbReference>
<dbReference type="Pfam" id="PF13041">
    <property type="entry name" value="PPR_2"/>
    <property type="match status" value="3"/>
</dbReference>
<proteinExistence type="predicted"/>
<gene>
    <name evidence="3" type="ORF">ILEXP_LOCUS16019</name>
</gene>
<name>A0ABC8RYP3_9AQUA</name>
<dbReference type="FunFam" id="1.25.40.10:FF:000627">
    <property type="entry name" value="Pentatricopeptide repeat-containing protein"/>
    <property type="match status" value="1"/>
</dbReference>
<feature type="repeat" description="PPR" evidence="2">
    <location>
        <begin position="167"/>
        <end position="201"/>
    </location>
</feature>
<dbReference type="AlphaFoldDB" id="A0ABC8RYP3"/>
<dbReference type="InterPro" id="IPR011990">
    <property type="entry name" value="TPR-like_helical_dom_sf"/>
</dbReference>